<dbReference type="NCBIfam" id="TIGR03436">
    <property type="entry name" value="acidobact_VWFA"/>
    <property type="match status" value="1"/>
</dbReference>
<name>A0A239HZ15_9BACT</name>
<evidence type="ECO:0000313" key="3">
    <source>
        <dbReference type="Proteomes" id="UP000198356"/>
    </source>
</evidence>
<accession>A0A239HZ15</accession>
<sequence length="516" mass="55673">MTSFSALRLLLCSLLLVPSVAVLAQDDLPPGINTLRVTSRLVLLDVSVVDKEGHPVSGLTAKDFQVFEEKQLQRIVSFESAADHTLPPNVTAATIFDPAQPRVFGSSPVTILVLDEVNTHFSDLAYGIKCLKDYLNKQPATLTQPTELLVVRDSGFQQLSPYTLDRGRLLGALAKHVPSQAWALEQSKSAGPGVGDRLDRSISVLEQIAQNSAPIRAHKNLIWVGAGFPSVDPDALTPGTDTMLKNMLQHVTDTLLDSRISLYSIDPTSTLPTMDEIINDDQMGVFSIGGSSAGNILSPFDTNLDFDHLGPVTGGRSIRGQNDVDRYINDGVLSGTQSYTLGYRPTDNAETPGAFRHIRVVCLRPGLTVRTHDGYYTTGSKTAKTRDTIGYDLNNAATADLPLHGLDFTVEADSKPGEFILHVHADGLTWTSQSNGASTANVEVLVVALSAKNKILSHTLHSETATANPNVDLHSSAQLARFAIELGPRPKATHLRFVVRDASNGRMGTFDLPLTK</sequence>
<proteinExistence type="predicted"/>
<evidence type="ECO:0000313" key="2">
    <source>
        <dbReference type="EMBL" id="SNS85474.1"/>
    </source>
</evidence>
<organism evidence="2 3">
    <name type="scientific">Granulicella rosea</name>
    <dbReference type="NCBI Taxonomy" id="474952"/>
    <lineage>
        <taxon>Bacteria</taxon>
        <taxon>Pseudomonadati</taxon>
        <taxon>Acidobacteriota</taxon>
        <taxon>Terriglobia</taxon>
        <taxon>Terriglobales</taxon>
        <taxon>Acidobacteriaceae</taxon>
        <taxon>Granulicella</taxon>
    </lineage>
</organism>
<dbReference type="AlphaFoldDB" id="A0A239HZ15"/>
<feature type="chain" id="PRO_5012421442" evidence="1">
    <location>
        <begin position="25"/>
        <end position="516"/>
    </location>
</feature>
<dbReference type="EMBL" id="FZOU01000002">
    <property type="protein sequence ID" value="SNS85474.1"/>
    <property type="molecule type" value="Genomic_DNA"/>
</dbReference>
<keyword evidence="3" id="KW-1185">Reference proteome</keyword>
<feature type="signal peptide" evidence="1">
    <location>
        <begin position="1"/>
        <end position="24"/>
    </location>
</feature>
<reference evidence="2 3" key="1">
    <citation type="submission" date="2017-06" db="EMBL/GenBank/DDBJ databases">
        <authorList>
            <person name="Kim H.J."/>
            <person name="Triplett B.A."/>
        </authorList>
    </citation>
    <scope>NUCLEOTIDE SEQUENCE [LARGE SCALE GENOMIC DNA]</scope>
    <source>
        <strain evidence="2 3">DSM 18704</strain>
    </source>
</reference>
<dbReference type="OrthoDB" id="103334at2"/>
<evidence type="ECO:0000256" key="1">
    <source>
        <dbReference type="SAM" id="SignalP"/>
    </source>
</evidence>
<dbReference type="Proteomes" id="UP000198356">
    <property type="component" value="Unassembled WGS sequence"/>
</dbReference>
<dbReference type="InterPro" id="IPR017802">
    <property type="entry name" value="VWFA-rel_acidobac-type"/>
</dbReference>
<gene>
    <name evidence="2" type="ORF">SAMN05421770_102593</name>
</gene>
<protein>
    <submittedName>
        <fullName evidence="2">VWFA-related domain-containing protein</fullName>
    </submittedName>
</protein>
<dbReference type="RefSeq" id="WP_089408065.1">
    <property type="nucleotide sequence ID" value="NZ_FZOU01000002.1"/>
</dbReference>
<keyword evidence="1" id="KW-0732">Signal</keyword>